<proteinExistence type="predicted"/>
<evidence type="ECO:0000259" key="1">
    <source>
        <dbReference type="Pfam" id="PF13475"/>
    </source>
</evidence>
<protein>
    <recommendedName>
        <fullName evidence="1">DUF4116 domain-containing protein</fullName>
    </recommendedName>
</protein>
<reference evidence="2" key="1">
    <citation type="journal article" date="2020" name="Nature">
        <title>Giant virus diversity and host interactions through global metagenomics.</title>
        <authorList>
            <person name="Schulz F."/>
            <person name="Roux S."/>
            <person name="Paez-Espino D."/>
            <person name="Jungbluth S."/>
            <person name="Walsh D.A."/>
            <person name="Denef V.J."/>
            <person name="McMahon K.D."/>
            <person name="Konstantinidis K.T."/>
            <person name="Eloe-Fadrosh E.A."/>
            <person name="Kyrpides N.C."/>
            <person name="Woyke T."/>
        </authorList>
    </citation>
    <scope>NUCLEOTIDE SEQUENCE</scope>
    <source>
        <strain evidence="2">GVMAG-M-3300025860-20</strain>
    </source>
</reference>
<evidence type="ECO:0000313" key="2">
    <source>
        <dbReference type="EMBL" id="QHU00895.1"/>
    </source>
</evidence>
<organism evidence="2">
    <name type="scientific">viral metagenome</name>
    <dbReference type="NCBI Taxonomy" id="1070528"/>
    <lineage>
        <taxon>unclassified sequences</taxon>
        <taxon>metagenomes</taxon>
        <taxon>organismal metagenomes</taxon>
    </lineage>
</organism>
<name>A0A6C0J5B6_9ZZZZ</name>
<feature type="domain" description="DUF4116" evidence="1">
    <location>
        <begin position="52"/>
        <end position="93"/>
    </location>
</feature>
<dbReference type="InterPro" id="IPR025197">
    <property type="entry name" value="DUF4116"/>
</dbReference>
<dbReference type="Pfam" id="PF13475">
    <property type="entry name" value="DUF4116"/>
    <property type="match status" value="1"/>
</dbReference>
<dbReference type="EMBL" id="MN740330">
    <property type="protein sequence ID" value="QHU00895.1"/>
    <property type="molecule type" value="Genomic_DNA"/>
</dbReference>
<sequence>MTWRILDYPHLCTVEIPDDAQTVKFNNKYKSDKIIIIDTPVPFKEHKMWENVEICKLAVQQNGRALQYVRDQTDEICKLAVQQDKYSITFLDKAKKNKFNLS</sequence>
<accession>A0A6C0J5B6</accession>
<dbReference type="AlphaFoldDB" id="A0A6C0J5B6"/>